<dbReference type="PANTHER" id="PTHR39087:SF2">
    <property type="entry name" value="UPF0104 MEMBRANE PROTEIN MJ1595"/>
    <property type="match status" value="1"/>
</dbReference>
<organism evidence="7 8">
    <name type="scientific">Sphingobacterium tenebrionis</name>
    <dbReference type="NCBI Taxonomy" id="3111775"/>
    <lineage>
        <taxon>Bacteria</taxon>
        <taxon>Pseudomonadati</taxon>
        <taxon>Bacteroidota</taxon>
        <taxon>Sphingobacteriia</taxon>
        <taxon>Sphingobacteriales</taxon>
        <taxon>Sphingobacteriaceae</taxon>
        <taxon>Sphingobacterium</taxon>
    </lineage>
</organism>
<feature type="transmembrane region" description="Helical" evidence="6">
    <location>
        <begin position="159"/>
        <end position="181"/>
    </location>
</feature>
<sequence>MGRSIKITKKRVKQLLVISIVVFIGIFLWNTDFQSVWKELRGIGFRFLYLLGITYLAYLIGTWSWHVCLGKERSKISVFRLFSLRQVGETVGLYNPTSIIGGDMLKAELLKPYGISKSVAINSVASSRVTAVLSQILLFLGACVWLISNPAGMQAIQRFGWVFYLIVVVLLVAKIGLFIWLSKSGKNTSSPKKPQNFLEKIYHNILKLLIDIRTFYQENTRTFWFSYALATLHWIVGSLEFYFILLFLGFDVLPMHGLLLDMSVIVFKSLGAFVPGQLGVEELGNKLMLAAIGITGASVWITVSILRRARQLSWILIGFILYLFIKKEINHVATATS</sequence>
<dbReference type="RefSeq" id="WP_336557471.1">
    <property type="nucleotide sequence ID" value="NZ_JAYLLN010000012.1"/>
</dbReference>
<keyword evidence="4 6" id="KW-1133">Transmembrane helix</keyword>
<evidence type="ECO:0000256" key="5">
    <source>
        <dbReference type="ARBA" id="ARBA00023136"/>
    </source>
</evidence>
<gene>
    <name evidence="7" type="ORF">VJ786_06805</name>
</gene>
<keyword evidence="8" id="KW-1185">Reference proteome</keyword>
<evidence type="ECO:0000256" key="3">
    <source>
        <dbReference type="ARBA" id="ARBA00022692"/>
    </source>
</evidence>
<evidence type="ECO:0000256" key="4">
    <source>
        <dbReference type="ARBA" id="ARBA00022989"/>
    </source>
</evidence>
<reference evidence="7 8" key="1">
    <citation type="submission" date="2024-01" db="EMBL/GenBank/DDBJ databases">
        <title>Sphingobacterium tenebrionis sp. nov., a novel endophyte isolated from tenebrio molitor intestines.</title>
        <authorList>
            <person name="Zhang C."/>
        </authorList>
    </citation>
    <scope>NUCLEOTIDE SEQUENCE [LARGE SCALE GENOMIC DNA]</scope>
    <source>
        <strain evidence="7 8">PU5-4</strain>
    </source>
</reference>
<keyword evidence="3 6" id="KW-0812">Transmembrane</keyword>
<feature type="transmembrane region" description="Helical" evidence="6">
    <location>
        <begin position="129"/>
        <end position="147"/>
    </location>
</feature>
<feature type="transmembrane region" description="Helical" evidence="6">
    <location>
        <begin position="223"/>
        <end position="250"/>
    </location>
</feature>
<dbReference type="NCBIfam" id="TIGR00374">
    <property type="entry name" value="flippase-like domain"/>
    <property type="match status" value="1"/>
</dbReference>
<dbReference type="PANTHER" id="PTHR39087">
    <property type="entry name" value="UPF0104 MEMBRANE PROTEIN MJ1595"/>
    <property type="match status" value="1"/>
</dbReference>
<keyword evidence="5 6" id="KW-0472">Membrane</keyword>
<name>A0ABU8I587_9SPHI</name>
<feature type="transmembrane region" description="Helical" evidence="6">
    <location>
        <begin position="287"/>
        <end position="306"/>
    </location>
</feature>
<protein>
    <submittedName>
        <fullName evidence="7">Lysylphosphatidylglycerol synthase transmembrane domain-containing protein</fullName>
    </submittedName>
</protein>
<comment type="subcellular location">
    <subcellularLocation>
        <location evidence="1">Cell membrane</location>
        <topology evidence="1">Multi-pass membrane protein</topology>
    </subcellularLocation>
</comment>
<dbReference type="Proteomes" id="UP001363035">
    <property type="component" value="Unassembled WGS sequence"/>
</dbReference>
<feature type="transmembrane region" description="Helical" evidence="6">
    <location>
        <begin position="43"/>
        <end position="65"/>
    </location>
</feature>
<evidence type="ECO:0000313" key="8">
    <source>
        <dbReference type="Proteomes" id="UP001363035"/>
    </source>
</evidence>
<comment type="caution">
    <text evidence="7">The sequence shown here is derived from an EMBL/GenBank/DDBJ whole genome shotgun (WGS) entry which is preliminary data.</text>
</comment>
<evidence type="ECO:0000313" key="7">
    <source>
        <dbReference type="EMBL" id="MEI5984604.1"/>
    </source>
</evidence>
<accession>A0ABU8I587</accession>
<dbReference type="Pfam" id="PF03706">
    <property type="entry name" value="LPG_synthase_TM"/>
    <property type="match status" value="1"/>
</dbReference>
<dbReference type="EMBL" id="JAYLLN010000012">
    <property type="protein sequence ID" value="MEI5984604.1"/>
    <property type="molecule type" value="Genomic_DNA"/>
</dbReference>
<dbReference type="InterPro" id="IPR022791">
    <property type="entry name" value="L-PG_synthase/AglD"/>
</dbReference>
<feature type="transmembrane region" description="Helical" evidence="6">
    <location>
        <begin position="12"/>
        <end position="31"/>
    </location>
</feature>
<evidence type="ECO:0000256" key="1">
    <source>
        <dbReference type="ARBA" id="ARBA00004651"/>
    </source>
</evidence>
<keyword evidence="2" id="KW-1003">Cell membrane</keyword>
<proteinExistence type="predicted"/>
<feature type="transmembrane region" description="Helical" evidence="6">
    <location>
        <begin position="312"/>
        <end position="329"/>
    </location>
</feature>
<evidence type="ECO:0000256" key="2">
    <source>
        <dbReference type="ARBA" id="ARBA00022475"/>
    </source>
</evidence>
<evidence type="ECO:0000256" key="6">
    <source>
        <dbReference type="SAM" id="Phobius"/>
    </source>
</evidence>